<dbReference type="PANTHER" id="PTHR31933:SF5">
    <property type="entry name" value="O-FUCOSYLTRANSFERASE 31"/>
    <property type="match status" value="1"/>
</dbReference>
<evidence type="ECO:0000256" key="8">
    <source>
        <dbReference type="SAM" id="SignalP"/>
    </source>
</evidence>
<comment type="similarity">
    <text evidence="1">Belongs to the glycosyltransferase GT106 family.</text>
</comment>
<accession>A0A9Q0QW79</accession>
<comment type="caution">
    <text evidence="9">The sequence shown here is derived from an EMBL/GenBank/DDBJ whole genome shotgun (WGS) entry which is preliminary data.</text>
</comment>
<dbReference type="InterPro" id="IPR052272">
    <property type="entry name" value="GT106_glycosyltransferase"/>
</dbReference>
<dbReference type="EMBL" id="JAMYWD010000004">
    <property type="protein sequence ID" value="KAJ4974082.1"/>
    <property type="molecule type" value="Genomic_DNA"/>
</dbReference>
<feature type="region of interest" description="Disordered" evidence="7">
    <location>
        <begin position="134"/>
        <end position="160"/>
    </location>
</feature>
<dbReference type="GO" id="GO:0006004">
    <property type="term" value="P:fucose metabolic process"/>
    <property type="evidence" value="ECO:0007669"/>
    <property type="project" value="UniProtKB-KW"/>
</dbReference>
<evidence type="ECO:0000256" key="6">
    <source>
        <dbReference type="ARBA" id="ARBA00030350"/>
    </source>
</evidence>
<gene>
    <name evidence="9" type="ORF">NE237_007256</name>
</gene>
<name>A0A9Q0QW79_9MAGN</name>
<evidence type="ECO:0000313" key="10">
    <source>
        <dbReference type="Proteomes" id="UP001141806"/>
    </source>
</evidence>
<keyword evidence="3" id="KW-0808">Transferase</keyword>
<evidence type="ECO:0000256" key="4">
    <source>
        <dbReference type="ARBA" id="ARBA00023253"/>
    </source>
</evidence>
<evidence type="ECO:0000256" key="3">
    <source>
        <dbReference type="ARBA" id="ARBA00022679"/>
    </source>
</evidence>
<keyword evidence="10" id="KW-1185">Reference proteome</keyword>
<dbReference type="PANTHER" id="PTHR31933">
    <property type="entry name" value="O-FUCOSYLTRANSFERASE 2-RELATED"/>
    <property type="match status" value="1"/>
</dbReference>
<dbReference type="Pfam" id="PF10250">
    <property type="entry name" value="O-FucT"/>
    <property type="match status" value="1"/>
</dbReference>
<evidence type="ECO:0000256" key="7">
    <source>
        <dbReference type="SAM" id="MobiDB-lite"/>
    </source>
</evidence>
<proteinExistence type="inferred from homology"/>
<dbReference type="InterPro" id="IPR019378">
    <property type="entry name" value="GDP-Fuc_O-FucTrfase"/>
</dbReference>
<keyword evidence="8" id="KW-0732">Signal</keyword>
<feature type="chain" id="PRO_5040245549" description="O-fucosyltransferase family protein" evidence="8">
    <location>
        <begin position="35"/>
        <end position="225"/>
    </location>
</feature>
<dbReference type="GO" id="GO:0016757">
    <property type="term" value="F:glycosyltransferase activity"/>
    <property type="evidence" value="ECO:0007669"/>
    <property type="project" value="UniProtKB-KW"/>
</dbReference>
<dbReference type="Proteomes" id="UP001141806">
    <property type="component" value="Unassembled WGS sequence"/>
</dbReference>
<evidence type="ECO:0000256" key="5">
    <source>
        <dbReference type="ARBA" id="ARBA00023277"/>
    </source>
</evidence>
<keyword evidence="2" id="KW-0328">Glycosyltransferase</keyword>
<sequence length="225" mass="25450">MSSLVFQVEIRYPLFLAILCLALLFSLTSEPSNGEESEEAEFWKQHNELRYRPCLDFGEDYQRSSSEILRDQTKYLMVVVNGGMNQERNQIVNAVVIAWILESSLFVSILQVNVIWGDERPKRSGATRAWEDTFTRPFRSSSGSDSRPNSNEHISDDTRPKIDECARPILNEVLVESALDNGRLVHDDFVPNNGTEIELHVDTTKRIPKSICAAHSESCTGSASR</sequence>
<keyword evidence="5" id="KW-0119">Carbohydrate metabolism</keyword>
<organism evidence="9 10">
    <name type="scientific">Protea cynaroides</name>
    <dbReference type="NCBI Taxonomy" id="273540"/>
    <lineage>
        <taxon>Eukaryota</taxon>
        <taxon>Viridiplantae</taxon>
        <taxon>Streptophyta</taxon>
        <taxon>Embryophyta</taxon>
        <taxon>Tracheophyta</taxon>
        <taxon>Spermatophyta</taxon>
        <taxon>Magnoliopsida</taxon>
        <taxon>Proteales</taxon>
        <taxon>Proteaceae</taxon>
        <taxon>Protea</taxon>
    </lineage>
</organism>
<keyword evidence="4" id="KW-0294">Fucose metabolism</keyword>
<dbReference type="OrthoDB" id="913933at2759"/>
<protein>
    <recommendedName>
        <fullName evidence="6">O-fucosyltransferase family protein</fullName>
    </recommendedName>
</protein>
<evidence type="ECO:0000256" key="1">
    <source>
        <dbReference type="ARBA" id="ARBA00007737"/>
    </source>
</evidence>
<dbReference type="AlphaFoldDB" id="A0A9Q0QW79"/>
<evidence type="ECO:0000313" key="9">
    <source>
        <dbReference type="EMBL" id="KAJ4974082.1"/>
    </source>
</evidence>
<evidence type="ECO:0000256" key="2">
    <source>
        <dbReference type="ARBA" id="ARBA00022676"/>
    </source>
</evidence>
<feature type="signal peptide" evidence="8">
    <location>
        <begin position="1"/>
        <end position="34"/>
    </location>
</feature>
<reference evidence="9" key="1">
    <citation type="journal article" date="2023" name="Plant J.">
        <title>The genome of the king protea, Protea cynaroides.</title>
        <authorList>
            <person name="Chang J."/>
            <person name="Duong T.A."/>
            <person name="Schoeman C."/>
            <person name="Ma X."/>
            <person name="Roodt D."/>
            <person name="Barker N."/>
            <person name="Li Z."/>
            <person name="Van de Peer Y."/>
            <person name="Mizrachi E."/>
        </authorList>
    </citation>
    <scope>NUCLEOTIDE SEQUENCE</scope>
    <source>
        <tissue evidence="9">Young leaves</tissue>
    </source>
</reference>
<feature type="compositionally biased region" description="Low complexity" evidence="7">
    <location>
        <begin position="136"/>
        <end position="151"/>
    </location>
</feature>